<organism evidence="3">
    <name type="scientific">marine metagenome</name>
    <dbReference type="NCBI Taxonomy" id="408172"/>
    <lineage>
        <taxon>unclassified sequences</taxon>
        <taxon>metagenomes</taxon>
        <taxon>ecological metagenomes</taxon>
    </lineage>
</organism>
<evidence type="ECO:0008006" key="4">
    <source>
        <dbReference type="Google" id="ProtNLM"/>
    </source>
</evidence>
<dbReference type="Pfam" id="PF00106">
    <property type="entry name" value="adh_short"/>
    <property type="match status" value="1"/>
</dbReference>
<reference evidence="3" key="1">
    <citation type="submission" date="2018-05" db="EMBL/GenBank/DDBJ databases">
        <authorList>
            <person name="Lanie J.A."/>
            <person name="Ng W.-L."/>
            <person name="Kazmierczak K.M."/>
            <person name="Andrzejewski T.M."/>
            <person name="Davidsen T.M."/>
            <person name="Wayne K.J."/>
            <person name="Tettelin H."/>
            <person name="Glass J.I."/>
            <person name="Rusch D."/>
            <person name="Podicherti R."/>
            <person name="Tsui H.-C.T."/>
            <person name="Winkler M.E."/>
        </authorList>
    </citation>
    <scope>NUCLEOTIDE SEQUENCE</scope>
</reference>
<sequence length="58" mass="5985">MGNIKGKIALVTGASAGIGEKTARALFEAGARVICSARRTKRLETIVEELGEGAVALE</sequence>
<dbReference type="GO" id="GO:0016491">
    <property type="term" value="F:oxidoreductase activity"/>
    <property type="evidence" value="ECO:0007669"/>
    <property type="project" value="UniProtKB-KW"/>
</dbReference>
<keyword evidence="2" id="KW-0560">Oxidoreductase</keyword>
<feature type="non-terminal residue" evidence="3">
    <location>
        <position position="58"/>
    </location>
</feature>
<dbReference type="AlphaFoldDB" id="A0A381XY69"/>
<dbReference type="Gene3D" id="3.40.50.720">
    <property type="entry name" value="NAD(P)-binding Rossmann-like Domain"/>
    <property type="match status" value="1"/>
</dbReference>
<gene>
    <name evidence="3" type="ORF">METZ01_LOCUS122610</name>
</gene>
<dbReference type="SUPFAM" id="SSF51735">
    <property type="entry name" value="NAD(P)-binding Rossmann-fold domains"/>
    <property type="match status" value="1"/>
</dbReference>
<dbReference type="InterPro" id="IPR002347">
    <property type="entry name" value="SDR_fam"/>
</dbReference>
<protein>
    <recommendedName>
        <fullName evidence="4">SDR family NAD(P)-dependent oxidoreductase</fullName>
    </recommendedName>
</protein>
<accession>A0A381XY69</accession>
<dbReference type="PANTHER" id="PTHR44196">
    <property type="entry name" value="DEHYDROGENASE/REDUCTASE SDR FAMILY MEMBER 7B"/>
    <property type="match status" value="1"/>
</dbReference>
<name>A0A381XY69_9ZZZZ</name>
<dbReference type="InterPro" id="IPR036291">
    <property type="entry name" value="NAD(P)-bd_dom_sf"/>
</dbReference>
<comment type="similarity">
    <text evidence="1">Belongs to the short-chain dehydrogenases/reductases (SDR) family.</text>
</comment>
<evidence type="ECO:0000256" key="1">
    <source>
        <dbReference type="ARBA" id="ARBA00006484"/>
    </source>
</evidence>
<dbReference type="PANTHER" id="PTHR44196:SF1">
    <property type="entry name" value="DEHYDROGENASE_REDUCTASE SDR FAMILY MEMBER 7B"/>
    <property type="match status" value="1"/>
</dbReference>
<proteinExistence type="inferred from homology"/>
<dbReference type="EMBL" id="UINC01016823">
    <property type="protein sequence ID" value="SVA69756.1"/>
    <property type="molecule type" value="Genomic_DNA"/>
</dbReference>
<evidence type="ECO:0000313" key="3">
    <source>
        <dbReference type="EMBL" id="SVA69756.1"/>
    </source>
</evidence>
<evidence type="ECO:0000256" key="2">
    <source>
        <dbReference type="ARBA" id="ARBA00023002"/>
    </source>
</evidence>
<dbReference type="GO" id="GO:0016020">
    <property type="term" value="C:membrane"/>
    <property type="evidence" value="ECO:0007669"/>
    <property type="project" value="TreeGrafter"/>
</dbReference>